<evidence type="ECO:0000256" key="6">
    <source>
        <dbReference type="ARBA" id="ARBA00049366"/>
    </source>
</evidence>
<comment type="similarity">
    <text evidence="2">Belongs to the Ntn-hydrolase family.</text>
</comment>
<dbReference type="GO" id="GO:0005737">
    <property type="term" value="C:cytoplasm"/>
    <property type="evidence" value="ECO:0007669"/>
    <property type="project" value="TreeGrafter"/>
</dbReference>
<dbReference type="GO" id="GO:0004067">
    <property type="term" value="F:asparaginase activity"/>
    <property type="evidence" value="ECO:0007669"/>
    <property type="project" value="UniProtKB-EC"/>
</dbReference>
<dbReference type="Proteomes" id="UP000007798">
    <property type="component" value="Unassembled WGS sequence"/>
</dbReference>
<dbReference type="KEGG" id="dwi:6648236"/>
<dbReference type="EC" id="3.-.-.-" evidence="12"/>
<dbReference type="CDD" id="cd04702">
    <property type="entry name" value="ASRGL1_like"/>
    <property type="match status" value="1"/>
</dbReference>
<evidence type="ECO:0000256" key="2">
    <source>
        <dbReference type="ARBA" id="ARBA00010872"/>
    </source>
</evidence>
<proteinExistence type="inferred from homology"/>
<comment type="subunit">
    <text evidence="8">Heterodimer of an alpha and beta chain produced by autocleavage.</text>
</comment>
<dbReference type="GO" id="GO:0006508">
    <property type="term" value="P:proteolysis"/>
    <property type="evidence" value="ECO:0007669"/>
    <property type="project" value="UniProtKB-KW"/>
</dbReference>
<comment type="function">
    <text evidence="7">Has both L-asparaginase and beta-aspartyl peptidase activity. Does not have aspartylglucosaminidase activity and is inactive toward GlcNAc-L-Asn. Likewise, has no activity toward glutamine.</text>
</comment>
<organism evidence="12 13">
    <name type="scientific">Drosophila willistoni</name>
    <name type="common">Fruit fly</name>
    <dbReference type="NCBI Taxonomy" id="7260"/>
    <lineage>
        <taxon>Eukaryota</taxon>
        <taxon>Metazoa</taxon>
        <taxon>Ecdysozoa</taxon>
        <taxon>Arthropoda</taxon>
        <taxon>Hexapoda</taxon>
        <taxon>Insecta</taxon>
        <taxon>Pterygota</taxon>
        <taxon>Neoptera</taxon>
        <taxon>Endopterygota</taxon>
        <taxon>Diptera</taxon>
        <taxon>Brachycera</taxon>
        <taxon>Muscomorpha</taxon>
        <taxon>Ephydroidea</taxon>
        <taxon>Drosophilidae</taxon>
        <taxon>Drosophila</taxon>
        <taxon>Sophophora</taxon>
    </lineage>
</organism>
<feature type="binding site" evidence="10">
    <location>
        <begin position="237"/>
        <end position="240"/>
    </location>
    <ligand>
        <name>substrate</name>
    </ligand>
</feature>
<evidence type="ECO:0000256" key="4">
    <source>
        <dbReference type="ARBA" id="ARBA00022801"/>
    </source>
</evidence>
<dbReference type="Gene3D" id="3.60.20.30">
    <property type="entry name" value="(Glycosyl)asparaginase"/>
    <property type="match status" value="1"/>
</dbReference>
<keyword evidence="5" id="KW-0068">Autocatalytic cleavage</keyword>
<name>B4NBS8_DROWI</name>
<dbReference type="eggNOG" id="KOG1592">
    <property type="taxonomic scope" value="Eukaryota"/>
</dbReference>
<feature type="site" description="Cleavage; by autolysis" evidence="11">
    <location>
        <begin position="185"/>
        <end position="186"/>
    </location>
</feature>
<evidence type="ECO:0000256" key="1">
    <source>
        <dbReference type="ARBA" id="ARBA00000306"/>
    </source>
</evidence>
<dbReference type="InParanoid" id="B4NBS8"/>
<evidence type="ECO:0000256" key="8">
    <source>
        <dbReference type="ARBA" id="ARBA00061780"/>
    </source>
</evidence>
<dbReference type="GO" id="GO:0033345">
    <property type="term" value="P:L-asparagine catabolic process via L-aspartate"/>
    <property type="evidence" value="ECO:0007669"/>
    <property type="project" value="TreeGrafter"/>
</dbReference>
<dbReference type="STRING" id="7260.B4NBS8"/>
<evidence type="ECO:0000256" key="5">
    <source>
        <dbReference type="ARBA" id="ARBA00022813"/>
    </source>
</evidence>
<evidence type="ECO:0000313" key="12">
    <source>
        <dbReference type="EMBL" id="EDW81817.1"/>
    </source>
</evidence>
<evidence type="ECO:0000256" key="3">
    <source>
        <dbReference type="ARBA" id="ARBA00022670"/>
    </source>
</evidence>
<dbReference type="EMBL" id="CH964238">
    <property type="protein sequence ID" value="EDW81817.1"/>
    <property type="molecule type" value="Genomic_DNA"/>
</dbReference>
<dbReference type="SUPFAM" id="SSF56235">
    <property type="entry name" value="N-terminal nucleophile aminohydrolases (Ntn hydrolases)"/>
    <property type="match status" value="1"/>
</dbReference>
<dbReference type="FunFam" id="3.60.20.30:FF:000001">
    <property type="entry name" value="Isoaspartyl peptidase/L-asparaginase"/>
    <property type="match status" value="1"/>
</dbReference>
<dbReference type="Pfam" id="PF01112">
    <property type="entry name" value="Asparaginase_2"/>
    <property type="match status" value="1"/>
</dbReference>
<keyword evidence="13" id="KW-1185">Reference proteome</keyword>
<evidence type="ECO:0000256" key="11">
    <source>
        <dbReference type="PIRSR" id="PIRSR600246-3"/>
    </source>
</evidence>
<dbReference type="InterPro" id="IPR029055">
    <property type="entry name" value="Ntn_hydrolases_N"/>
</dbReference>
<accession>B4NBS8</accession>
<sequence>MQAQAATHSECIGQFEPTVLVHGGAGDIADSGIPLKKLGVKRAARRGYEALIKSGSVLDAVEGAVNSLEEDVNFNAGNGSVLTWDGDVEMDASIMNGATLEAGCVSLARDIINPISLARRIMETTRHRYIAGEGAMNIAMESENFKILQKGALVTEAAQKSLENYKASLNRTRSKRESQIYGSPGTVGAVAIDACGNVAAATSTGGITGKLSGRIGDSPILGGGTYADNETAAVSATGHGETIMRYNVVSRMLALVQHANHTAQEAAERVLNEMTQRFDETAGIIAIDHRGRLGIHFTSKRMSWAYQRGEELHFGVDAGEDQLEIVGEPRVPPL</sequence>
<evidence type="ECO:0000256" key="7">
    <source>
        <dbReference type="ARBA" id="ARBA00054922"/>
    </source>
</evidence>
<comment type="catalytic activity">
    <reaction evidence="1">
        <text>Cleavage of a beta-linked Asp residue from the N-terminus of a polypeptide.</text>
        <dbReference type="EC" id="3.4.19.5"/>
    </reaction>
</comment>
<reference evidence="12 13" key="1">
    <citation type="journal article" date="2007" name="Nature">
        <title>Evolution of genes and genomes on the Drosophila phylogeny.</title>
        <authorList>
            <consortium name="Drosophila 12 Genomes Consortium"/>
            <person name="Clark A.G."/>
            <person name="Eisen M.B."/>
            <person name="Smith D.R."/>
            <person name="Bergman C.M."/>
            <person name="Oliver B."/>
            <person name="Markow T.A."/>
            <person name="Kaufman T.C."/>
            <person name="Kellis M."/>
            <person name="Gelbart W."/>
            <person name="Iyer V.N."/>
            <person name="Pollard D.A."/>
            <person name="Sackton T.B."/>
            <person name="Larracuente A.M."/>
            <person name="Singh N.D."/>
            <person name="Abad J.P."/>
            <person name="Abt D.N."/>
            <person name="Adryan B."/>
            <person name="Aguade M."/>
            <person name="Akashi H."/>
            <person name="Anderson W.W."/>
            <person name="Aquadro C.F."/>
            <person name="Ardell D.H."/>
            <person name="Arguello R."/>
            <person name="Artieri C.G."/>
            <person name="Barbash D.A."/>
            <person name="Barker D."/>
            <person name="Barsanti P."/>
            <person name="Batterham P."/>
            <person name="Batzoglou S."/>
            <person name="Begun D."/>
            <person name="Bhutkar A."/>
            <person name="Blanco E."/>
            <person name="Bosak S.A."/>
            <person name="Bradley R.K."/>
            <person name="Brand A.D."/>
            <person name="Brent M.R."/>
            <person name="Brooks A.N."/>
            <person name="Brown R.H."/>
            <person name="Butlin R.K."/>
            <person name="Caggese C."/>
            <person name="Calvi B.R."/>
            <person name="Bernardo de Carvalho A."/>
            <person name="Caspi A."/>
            <person name="Castrezana S."/>
            <person name="Celniker S.E."/>
            <person name="Chang J.L."/>
            <person name="Chapple C."/>
            <person name="Chatterji S."/>
            <person name="Chinwalla A."/>
            <person name="Civetta A."/>
            <person name="Clifton S.W."/>
            <person name="Comeron J.M."/>
            <person name="Costello J.C."/>
            <person name="Coyne J.A."/>
            <person name="Daub J."/>
            <person name="David R.G."/>
            <person name="Delcher A.L."/>
            <person name="Delehaunty K."/>
            <person name="Do C.B."/>
            <person name="Ebling H."/>
            <person name="Edwards K."/>
            <person name="Eickbush T."/>
            <person name="Evans J.D."/>
            <person name="Filipski A."/>
            <person name="Findeiss S."/>
            <person name="Freyhult E."/>
            <person name="Fulton L."/>
            <person name="Fulton R."/>
            <person name="Garcia A.C."/>
            <person name="Gardiner A."/>
            <person name="Garfield D.A."/>
            <person name="Garvin B.E."/>
            <person name="Gibson G."/>
            <person name="Gilbert D."/>
            <person name="Gnerre S."/>
            <person name="Godfrey J."/>
            <person name="Good R."/>
            <person name="Gotea V."/>
            <person name="Gravely B."/>
            <person name="Greenberg A.J."/>
            <person name="Griffiths-Jones S."/>
            <person name="Gross S."/>
            <person name="Guigo R."/>
            <person name="Gustafson E.A."/>
            <person name="Haerty W."/>
            <person name="Hahn M.W."/>
            <person name="Halligan D.L."/>
            <person name="Halpern A.L."/>
            <person name="Halter G.M."/>
            <person name="Han M.V."/>
            <person name="Heger A."/>
            <person name="Hillier L."/>
            <person name="Hinrichs A.S."/>
            <person name="Holmes I."/>
            <person name="Hoskins R.A."/>
            <person name="Hubisz M.J."/>
            <person name="Hultmark D."/>
            <person name="Huntley M.A."/>
            <person name="Jaffe D.B."/>
            <person name="Jagadeeshan S."/>
            <person name="Jeck W.R."/>
            <person name="Johnson J."/>
            <person name="Jones C.D."/>
            <person name="Jordan W.C."/>
            <person name="Karpen G.H."/>
            <person name="Kataoka E."/>
            <person name="Keightley P.D."/>
            <person name="Kheradpour P."/>
            <person name="Kirkness E.F."/>
            <person name="Koerich L.B."/>
            <person name="Kristiansen K."/>
            <person name="Kudrna D."/>
            <person name="Kulathinal R.J."/>
            <person name="Kumar S."/>
            <person name="Kwok R."/>
            <person name="Lander E."/>
            <person name="Langley C.H."/>
            <person name="Lapoint R."/>
            <person name="Lazzaro B.P."/>
            <person name="Lee S.J."/>
            <person name="Levesque L."/>
            <person name="Li R."/>
            <person name="Lin C.F."/>
            <person name="Lin M.F."/>
            <person name="Lindblad-Toh K."/>
            <person name="Llopart A."/>
            <person name="Long M."/>
            <person name="Low L."/>
            <person name="Lozovsky E."/>
            <person name="Lu J."/>
            <person name="Luo M."/>
            <person name="Machado C.A."/>
            <person name="Makalowski W."/>
            <person name="Marzo M."/>
            <person name="Matsuda M."/>
            <person name="Matzkin L."/>
            <person name="McAllister B."/>
            <person name="McBride C.S."/>
            <person name="McKernan B."/>
            <person name="McKernan K."/>
            <person name="Mendez-Lago M."/>
            <person name="Minx P."/>
            <person name="Mollenhauer M.U."/>
            <person name="Montooth K."/>
            <person name="Mount S.M."/>
            <person name="Mu X."/>
            <person name="Myers E."/>
            <person name="Negre B."/>
            <person name="Newfeld S."/>
            <person name="Nielsen R."/>
            <person name="Noor M.A."/>
            <person name="O'Grady P."/>
            <person name="Pachter L."/>
            <person name="Papaceit M."/>
            <person name="Parisi M.J."/>
            <person name="Parisi M."/>
            <person name="Parts L."/>
            <person name="Pedersen J.S."/>
            <person name="Pesole G."/>
            <person name="Phillippy A.M."/>
            <person name="Ponting C.P."/>
            <person name="Pop M."/>
            <person name="Porcelli D."/>
            <person name="Powell J.R."/>
            <person name="Prohaska S."/>
            <person name="Pruitt K."/>
            <person name="Puig M."/>
            <person name="Quesneville H."/>
            <person name="Ram K.R."/>
            <person name="Rand D."/>
            <person name="Rasmussen M.D."/>
            <person name="Reed L.K."/>
            <person name="Reenan R."/>
            <person name="Reily A."/>
            <person name="Remington K.A."/>
            <person name="Rieger T.T."/>
            <person name="Ritchie M.G."/>
            <person name="Robin C."/>
            <person name="Rogers Y.H."/>
            <person name="Rohde C."/>
            <person name="Rozas J."/>
            <person name="Rubenfield M.J."/>
            <person name="Ruiz A."/>
            <person name="Russo S."/>
            <person name="Salzberg S.L."/>
            <person name="Sanchez-Gracia A."/>
            <person name="Saranga D.J."/>
            <person name="Sato H."/>
            <person name="Schaeffer S.W."/>
            <person name="Schatz M.C."/>
            <person name="Schlenke T."/>
            <person name="Schwartz R."/>
            <person name="Segarra C."/>
            <person name="Singh R.S."/>
            <person name="Sirot L."/>
            <person name="Sirota M."/>
            <person name="Sisneros N.B."/>
            <person name="Smith C.D."/>
            <person name="Smith T.F."/>
            <person name="Spieth J."/>
            <person name="Stage D.E."/>
            <person name="Stark A."/>
            <person name="Stephan W."/>
            <person name="Strausberg R.L."/>
            <person name="Strempel S."/>
            <person name="Sturgill D."/>
            <person name="Sutton G."/>
            <person name="Sutton G.G."/>
            <person name="Tao W."/>
            <person name="Teichmann S."/>
            <person name="Tobari Y.N."/>
            <person name="Tomimura Y."/>
            <person name="Tsolas J.M."/>
            <person name="Valente V.L."/>
            <person name="Venter E."/>
            <person name="Venter J.C."/>
            <person name="Vicario S."/>
            <person name="Vieira F.G."/>
            <person name="Vilella A.J."/>
            <person name="Villasante A."/>
            <person name="Walenz B."/>
            <person name="Wang J."/>
            <person name="Wasserman M."/>
            <person name="Watts T."/>
            <person name="Wilson D."/>
            <person name="Wilson R.K."/>
            <person name="Wing R.A."/>
            <person name="Wolfner M.F."/>
            <person name="Wong A."/>
            <person name="Wong G.K."/>
            <person name="Wu C.I."/>
            <person name="Wu G."/>
            <person name="Yamamoto D."/>
            <person name="Yang H.P."/>
            <person name="Yang S.P."/>
            <person name="Yorke J.A."/>
            <person name="Yoshida K."/>
            <person name="Zdobnov E."/>
            <person name="Zhang P."/>
            <person name="Zhang Y."/>
            <person name="Zimin A.V."/>
            <person name="Baldwin J."/>
            <person name="Abdouelleil A."/>
            <person name="Abdulkadir J."/>
            <person name="Abebe A."/>
            <person name="Abera B."/>
            <person name="Abreu J."/>
            <person name="Acer S.C."/>
            <person name="Aftuck L."/>
            <person name="Alexander A."/>
            <person name="An P."/>
            <person name="Anderson E."/>
            <person name="Anderson S."/>
            <person name="Arachi H."/>
            <person name="Azer M."/>
            <person name="Bachantsang P."/>
            <person name="Barry A."/>
            <person name="Bayul T."/>
            <person name="Berlin A."/>
            <person name="Bessette D."/>
            <person name="Bloom T."/>
            <person name="Blye J."/>
            <person name="Boguslavskiy L."/>
            <person name="Bonnet C."/>
            <person name="Boukhgalter B."/>
            <person name="Bourzgui I."/>
            <person name="Brown A."/>
            <person name="Cahill P."/>
            <person name="Channer S."/>
            <person name="Cheshatsang Y."/>
            <person name="Chuda L."/>
            <person name="Citroen M."/>
            <person name="Collymore A."/>
            <person name="Cooke P."/>
            <person name="Costello M."/>
            <person name="D'Aco K."/>
            <person name="Daza R."/>
            <person name="De Haan G."/>
            <person name="DeGray S."/>
            <person name="DeMaso C."/>
            <person name="Dhargay N."/>
            <person name="Dooley K."/>
            <person name="Dooley E."/>
            <person name="Doricent M."/>
            <person name="Dorje P."/>
            <person name="Dorjee K."/>
            <person name="Dupes A."/>
            <person name="Elong R."/>
            <person name="Falk J."/>
            <person name="Farina A."/>
            <person name="Faro S."/>
            <person name="Ferguson D."/>
            <person name="Fisher S."/>
            <person name="Foley C.D."/>
            <person name="Franke A."/>
            <person name="Friedrich D."/>
            <person name="Gadbois L."/>
            <person name="Gearin G."/>
            <person name="Gearin C.R."/>
            <person name="Giannoukos G."/>
            <person name="Goode T."/>
            <person name="Graham J."/>
            <person name="Grandbois E."/>
            <person name="Grewal S."/>
            <person name="Gyaltsen K."/>
            <person name="Hafez N."/>
            <person name="Hagos B."/>
            <person name="Hall J."/>
            <person name="Henson C."/>
            <person name="Hollinger A."/>
            <person name="Honan T."/>
            <person name="Huard M.D."/>
            <person name="Hughes L."/>
            <person name="Hurhula B."/>
            <person name="Husby M.E."/>
            <person name="Kamat A."/>
            <person name="Kanga B."/>
            <person name="Kashin S."/>
            <person name="Khazanovich D."/>
            <person name="Kisner P."/>
            <person name="Lance K."/>
            <person name="Lara M."/>
            <person name="Lee W."/>
            <person name="Lennon N."/>
            <person name="Letendre F."/>
            <person name="LeVine R."/>
            <person name="Lipovsky A."/>
            <person name="Liu X."/>
            <person name="Liu J."/>
            <person name="Liu S."/>
            <person name="Lokyitsang T."/>
            <person name="Lokyitsang Y."/>
            <person name="Lubonja R."/>
            <person name="Lui A."/>
            <person name="MacDonald P."/>
            <person name="Magnisalis V."/>
            <person name="Maru K."/>
            <person name="Matthews C."/>
            <person name="McCusker W."/>
            <person name="McDonough S."/>
            <person name="Mehta T."/>
            <person name="Meldrim J."/>
            <person name="Meneus L."/>
            <person name="Mihai O."/>
            <person name="Mihalev A."/>
            <person name="Mihova T."/>
            <person name="Mittelman R."/>
            <person name="Mlenga V."/>
            <person name="Montmayeur A."/>
            <person name="Mulrain L."/>
            <person name="Navidi A."/>
            <person name="Naylor J."/>
            <person name="Negash T."/>
            <person name="Nguyen T."/>
            <person name="Nguyen N."/>
            <person name="Nicol R."/>
            <person name="Norbu C."/>
            <person name="Norbu N."/>
            <person name="Novod N."/>
            <person name="O'Neill B."/>
            <person name="Osman S."/>
            <person name="Markiewicz E."/>
            <person name="Oyono O.L."/>
            <person name="Patti C."/>
            <person name="Phunkhang P."/>
            <person name="Pierre F."/>
            <person name="Priest M."/>
            <person name="Raghuraman S."/>
            <person name="Rege F."/>
            <person name="Reyes R."/>
            <person name="Rise C."/>
            <person name="Rogov P."/>
            <person name="Ross K."/>
            <person name="Ryan E."/>
            <person name="Settipalli S."/>
            <person name="Shea T."/>
            <person name="Sherpa N."/>
            <person name="Shi L."/>
            <person name="Shih D."/>
            <person name="Sparrow T."/>
            <person name="Spaulding J."/>
            <person name="Stalker J."/>
            <person name="Stange-Thomann N."/>
            <person name="Stavropoulos S."/>
            <person name="Stone C."/>
            <person name="Strader C."/>
            <person name="Tesfaye S."/>
            <person name="Thomson T."/>
            <person name="Thoulutsang Y."/>
            <person name="Thoulutsang D."/>
            <person name="Topham K."/>
            <person name="Topping I."/>
            <person name="Tsamla T."/>
            <person name="Vassiliev H."/>
            <person name="Vo A."/>
            <person name="Wangchuk T."/>
            <person name="Wangdi T."/>
            <person name="Weiand M."/>
            <person name="Wilkinson J."/>
            <person name="Wilson A."/>
            <person name="Yadav S."/>
            <person name="Young G."/>
            <person name="Yu Q."/>
            <person name="Zembek L."/>
            <person name="Zhong D."/>
            <person name="Zimmer A."/>
            <person name="Zwirko Z."/>
            <person name="Jaffe D.B."/>
            <person name="Alvarez P."/>
            <person name="Brockman W."/>
            <person name="Butler J."/>
            <person name="Chin C."/>
            <person name="Gnerre S."/>
            <person name="Grabherr M."/>
            <person name="Kleber M."/>
            <person name="Mauceli E."/>
            <person name="MacCallum I."/>
        </authorList>
    </citation>
    <scope>NUCLEOTIDE SEQUENCE [LARGE SCALE GENOMIC DNA]</scope>
    <source>
        <strain evidence="13">Tucson 14030-0811.24</strain>
    </source>
</reference>
<keyword evidence="4 12" id="KW-0378">Hydrolase</keyword>
<feature type="binding site" evidence="10">
    <location>
        <begin position="214"/>
        <end position="217"/>
    </location>
    <ligand>
        <name>substrate</name>
    </ligand>
</feature>
<dbReference type="PANTHER" id="PTHR10188">
    <property type="entry name" value="L-ASPARAGINASE"/>
    <property type="match status" value="1"/>
</dbReference>
<dbReference type="AlphaFoldDB" id="B4NBS8"/>
<keyword evidence="3" id="KW-0645">Protease</keyword>
<evidence type="ECO:0000256" key="10">
    <source>
        <dbReference type="PIRSR" id="PIRSR600246-2"/>
    </source>
</evidence>
<evidence type="ECO:0000256" key="9">
    <source>
        <dbReference type="PIRSR" id="PIRSR600246-1"/>
    </source>
</evidence>
<dbReference type="PhylomeDB" id="B4NBS8"/>
<feature type="active site" description="Nucleophile" evidence="9">
    <location>
        <position position="186"/>
    </location>
</feature>
<dbReference type="OMA" id="MGIIMVD"/>
<evidence type="ECO:0000313" key="13">
    <source>
        <dbReference type="Proteomes" id="UP000007798"/>
    </source>
</evidence>
<dbReference type="OrthoDB" id="2262349at2759"/>
<comment type="catalytic activity">
    <reaction evidence="6">
        <text>L-asparagine + H2O = L-aspartate + NH4(+)</text>
        <dbReference type="Rhea" id="RHEA:21016"/>
        <dbReference type="ChEBI" id="CHEBI:15377"/>
        <dbReference type="ChEBI" id="CHEBI:28938"/>
        <dbReference type="ChEBI" id="CHEBI:29991"/>
        <dbReference type="ChEBI" id="CHEBI:58048"/>
        <dbReference type="EC" id="3.5.1.1"/>
    </reaction>
</comment>
<dbReference type="PANTHER" id="PTHR10188:SF41">
    <property type="entry name" value="ISOASPARTYL PEPTIDASE_L-ASPARAGINASE"/>
    <property type="match status" value="1"/>
</dbReference>
<dbReference type="InterPro" id="IPR033844">
    <property type="entry name" value="ASRGL1_meta"/>
</dbReference>
<dbReference type="InterPro" id="IPR000246">
    <property type="entry name" value="Peptidase_T2"/>
</dbReference>
<gene>
    <name evidence="12" type="primary">Dwil\GK18649</name>
    <name evidence="12" type="ORF">Dwil_GK18649</name>
</gene>
<dbReference type="HOGENOM" id="CLU_021603_1_2_1"/>
<dbReference type="GO" id="GO:0008798">
    <property type="term" value="F:beta-aspartyl-peptidase activity"/>
    <property type="evidence" value="ECO:0007669"/>
    <property type="project" value="UniProtKB-EC"/>
</dbReference>
<protein>
    <submittedName>
        <fullName evidence="12">Uncharacterized protein</fullName>
        <ecNumber evidence="12">3.-.-.-</ecNumber>
    </submittedName>
</protein>